<dbReference type="InterPro" id="IPR012462">
    <property type="entry name" value="UFSP1/2_DUB_cat"/>
</dbReference>
<evidence type="ECO:0000313" key="4">
    <source>
        <dbReference type="EMBL" id="KAK3499988.1"/>
    </source>
</evidence>
<dbReference type="EMBL" id="JAULSX010000001">
    <property type="protein sequence ID" value="KAK3499988.1"/>
    <property type="molecule type" value="Genomic_DNA"/>
</dbReference>
<dbReference type="Proteomes" id="UP001285908">
    <property type="component" value="Unassembled WGS sequence"/>
</dbReference>
<evidence type="ECO:0000313" key="5">
    <source>
        <dbReference type="Proteomes" id="UP001285908"/>
    </source>
</evidence>
<dbReference type="GO" id="GO:0016787">
    <property type="term" value="F:hydrolase activity"/>
    <property type="evidence" value="ECO:0007669"/>
    <property type="project" value="UniProtKB-KW"/>
</dbReference>
<comment type="caution">
    <text evidence="4">The sequence shown here is derived from an EMBL/GenBank/DDBJ whole genome shotgun (WGS) entry which is preliminary data.</text>
</comment>
<feature type="region of interest" description="Disordered" evidence="2">
    <location>
        <begin position="84"/>
        <end position="221"/>
    </location>
</feature>
<protein>
    <submittedName>
        <fullName evidence="4">DUF1671-domain-containing protein</fullName>
    </submittedName>
</protein>
<name>A0AAJ0MVQ6_9PEZI</name>
<feature type="compositionally biased region" description="Basic and acidic residues" evidence="2">
    <location>
        <begin position="146"/>
        <end position="172"/>
    </location>
</feature>
<dbReference type="AlphaFoldDB" id="A0AAJ0MVQ6"/>
<evidence type="ECO:0000259" key="3">
    <source>
        <dbReference type="Pfam" id="PF07910"/>
    </source>
</evidence>
<sequence length="531" mass="59437">MVCPFCNWESTTTDEYAIMLHLETNHAEGESPFVVADKPAEAKGGHIPEKEEDPHYIECPAKDCGEVLLAADLGYHLELHAAEQGGSASSETENGSPIVTPSAPSPSPKVQSPPARRPTTSTRTPPSHSSSSSPRPSTTSSSSKAHRGETEGHRRGERKDDHHSDRNRDSNKSKSIWRAFFGIHHPRHSSDAPSMSPKPPKKRHKEKVSERLAERASEGTAKVMRGTRLGKAQLGKYAHEEQMPDWLVKHLEKGLYVKAEGIIPVLAQLFEQCSSTRHAFLCHPSTNHVSKLKREGGFCGYRNIQMLSSYIIGTKYPGYQHFCRGIPTIFNIQEMIETAWDHGINAQGRVETGGIRGTRKYIGTPEAMAMLRLLQIPFDVQAFKNPEPGHSEKDLLDMVERYFQTGISVPEDTDLTTQQIKKVWQTDLPPIYFQHAGHSMTIIGLEYDKSGARNLLVFDPMFHDASNVTKHVGRDVHFHHHLHPLAANMALNPYRRGSKYLGRFREFEVIRYVCFFKSDMFAYSGSPEAAG</sequence>
<evidence type="ECO:0000256" key="2">
    <source>
        <dbReference type="SAM" id="MobiDB-lite"/>
    </source>
</evidence>
<organism evidence="4 5">
    <name type="scientific">Neurospora hispaniola</name>
    <dbReference type="NCBI Taxonomy" id="588809"/>
    <lineage>
        <taxon>Eukaryota</taxon>
        <taxon>Fungi</taxon>
        <taxon>Dikarya</taxon>
        <taxon>Ascomycota</taxon>
        <taxon>Pezizomycotina</taxon>
        <taxon>Sordariomycetes</taxon>
        <taxon>Sordariomycetidae</taxon>
        <taxon>Sordariales</taxon>
        <taxon>Sordariaceae</taxon>
        <taxon>Neurospora</taxon>
    </lineage>
</organism>
<accession>A0AAJ0MVQ6</accession>
<reference evidence="4 5" key="1">
    <citation type="journal article" date="2023" name="Mol. Phylogenet. Evol.">
        <title>Genome-scale phylogeny and comparative genomics of the fungal order Sordariales.</title>
        <authorList>
            <person name="Hensen N."/>
            <person name="Bonometti L."/>
            <person name="Westerberg I."/>
            <person name="Brannstrom I.O."/>
            <person name="Guillou S."/>
            <person name="Cros-Aarteil S."/>
            <person name="Calhoun S."/>
            <person name="Haridas S."/>
            <person name="Kuo A."/>
            <person name="Mondo S."/>
            <person name="Pangilinan J."/>
            <person name="Riley R."/>
            <person name="LaButti K."/>
            <person name="Andreopoulos B."/>
            <person name="Lipzen A."/>
            <person name="Chen C."/>
            <person name="Yan M."/>
            <person name="Daum C."/>
            <person name="Ng V."/>
            <person name="Clum A."/>
            <person name="Steindorff A."/>
            <person name="Ohm R.A."/>
            <person name="Martin F."/>
            <person name="Silar P."/>
            <person name="Natvig D.O."/>
            <person name="Lalanne C."/>
            <person name="Gautier V."/>
            <person name="Ament-Velasquez S.L."/>
            <person name="Kruys A."/>
            <person name="Hutchinson M.I."/>
            <person name="Powell A.J."/>
            <person name="Barry K."/>
            <person name="Miller A.N."/>
            <person name="Grigoriev I.V."/>
            <person name="Debuchy R."/>
            <person name="Gladieux P."/>
            <person name="Hiltunen Thoren M."/>
            <person name="Johannesson H."/>
        </authorList>
    </citation>
    <scope>NUCLEOTIDE SEQUENCE [LARGE SCALE GENOMIC DNA]</scope>
    <source>
        <strain evidence="4 5">FGSC 10403</strain>
    </source>
</reference>
<dbReference type="RefSeq" id="XP_062697621.1">
    <property type="nucleotide sequence ID" value="XM_062838592.1"/>
</dbReference>
<feature type="compositionally biased region" description="Polar residues" evidence="2">
    <location>
        <begin position="86"/>
        <end position="99"/>
    </location>
</feature>
<dbReference type="Pfam" id="PF07910">
    <property type="entry name" value="Peptidase_C78"/>
    <property type="match status" value="1"/>
</dbReference>
<dbReference type="Gene3D" id="3.90.70.130">
    <property type="match status" value="1"/>
</dbReference>
<keyword evidence="1" id="KW-0378">Hydrolase</keyword>
<evidence type="ECO:0000256" key="1">
    <source>
        <dbReference type="ARBA" id="ARBA00022801"/>
    </source>
</evidence>
<feature type="compositionally biased region" description="Basic and acidic residues" evidence="2">
    <location>
        <begin position="207"/>
        <end position="217"/>
    </location>
</feature>
<proteinExistence type="predicted"/>
<keyword evidence="5" id="KW-1185">Reference proteome</keyword>
<feature type="domain" description="UFSP1/2/DUB catalytic" evidence="3">
    <location>
        <begin position="276"/>
        <end position="509"/>
    </location>
</feature>
<feature type="compositionally biased region" description="Low complexity" evidence="2">
    <location>
        <begin position="112"/>
        <end position="143"/>
    </location>
</feature>
<dbReference type="GeneID" id="87876214"/>
<gene>
    <name evidence="4" type="ORF">B0T23DRAFT_401489</name>
</gene>